<dbReference type="InterPro" id="IPR050266">
    <property type="entry name" value="AB_hydrolase_sf"/>
</dbReference>
<protein>
    <submittedName>
        <fullName evidence="3">Alpha/beta hydrolase</fullName>
    </submittedName>
</protein>
<feature type="domain" description="AB hydrolase-1" evidence="2">
    <location>
        <begin position="56"/>
        <end position="312"/>
    </location>
</feature>
<keyword evidence="4" id="KW-1185">Reference proteome</keyword>
<evidence type="ECO:0000259" key="2">
    <source>
        <dbReference type="Pfam" id="PF12697"/>
    </source>
</evidence>
<organism evidence="3 4">
    <name type="scientific">Streptomyces beihaiensis</name>
    <dbReference type="NCBI Taxonomy" id="2984495"/>
    <lineage>
        <taxon>Bacteria</taxon>
        <taxon>Bacillati</taxon>
        <taxon>Actinomycetota</taxon>
        <taxon>Actinomycetes</taxon>
        <taxon>Kitasatosporales</taxon>
        <taxon>Streptomycetaceae</taxon>
        <taxon>Streptomyces</taxon>
    </lineage>
</organism>
<name>A0ABT3TTF3_9ACTN</name>
<dbReference type="Gene3D" id="3.40.50.1820">
    <property type="entry name" value="alpha/beta hydrolase"/>
    <property type="match status" value="1"/>
</dbReference>
<evidence type="ECO:0000313" key="4">
    <source>
        <dbReference type="Proteomes" id="UP001163064"/>
    </source>
</evidence>
<keyword evidence="1 3" id="KW-0378">Hydrolase</keyword>
<dbReference type="GO" id="GO:0016787">
    <property type="term" value="F:hydrolase activity"/>
    <property type="evidence" value="ECO:0007669"/>
    <property type="project" value="UniProtKB-KW"/>
</dbReference>
<dbReference type="Proteomes" id="UP001163064">
    <property type="component" value="Unassembled WGS sequence"/>
</dbReference>
<dbReference type="InterPro" id="IPR000073">
    <property type="entry name" value="AB_hydrolase_1"/>
</dbReference>
<accession>A0ABT3TTF3</accession>
<dbReference type="Pfam" id="PF12697">
    <property type="entry name" value="Abhydrolase_6"/>
    <property type="match status" value="1"/>
</dbReference>
<dbReference type="SUPFAM" id="SSF53474">
    <property type="entry name" value="alpha/beta-Hydrolases"/>
    <property type="match status" value="1"/>
</dbReference>
<gene>
    <name evidence="3" type="ORF">OFY01_11240</name>
</gene>
<dbReference type="PANTHER" id="PTHR43798">
    <property type="entry name" value="MONOACYLGLYCEROL LIPASE"/>
    <property type="match status" value="1"/>
</dbReference>
<evidence type="ECO:0000313" key="3">
    <source>
        <dbReference type="EMBL" id="MCX3060318.1"/>
    </source>
</evidence>
<reference evidence="3" key="1">
    <citation type="submission" date="2022-10" db="EMBL/GenBank/DDBJ databases">
        <title>Streptomyces beihaiensis sp. nov., a chitin degrading actinobacterium, isolated from shrimp pond soil.</title>
        <authorList>
            <person name="Xie J."/>
            <person name="Shen N."/>
        </authorList>
    </citation>
    <scope>NUCLEOTIDE SEQUENCE</scope>
    <source>
        <strain evidence="3">GXMU-J5</strain>
    </source>
</reference>
<dbReference type="EMBL" id="JAPHNL010000100">
    <property type="protein sequence ID" value="MCX3060318.1"/>
    <property type="molecule type" value="Genomic_DNA"/>
</dbReference>
<comment type="caution">
    <text evidence="3">The sequence shown here is derived from an EMBL/GenBank/DDBJ whole genome shotgun (WGS) entry which is preliminary data.</text>
</comment>
<evidence type="ECO:0000256" key="1">
    <source>
        <dbReference type="ARBA" id="ARBA00022801"/>
    </source>
</evidence>
<dbReference type="InterPro" id="IPR029058">
    <property type="entry name" value="AB_hydrolase_fold"/>
</dbReference>
<sequence length="334" mass="36220">MTVSPLRLGLYEPGPGTQASGVRREELTFRVPAGEDTWHIAAELLVPEGGADTVQVLLPGLTYDRRYWTVPGDYDYSAHMVRAGYAVLLLDRLGTGASSRPHGDDVNLDSHVEVVHHIVSQLRSGAVGGRAFSRVAVVGHSYGSGIALVEAARYQDVDALVITGMLHTTTSFYEKVDRVHDFFHPVGEDPLLAELGAPAEYLTQRPGRRAKMLEYAGGIDPDLSAHNERIKSTATWGEGNSLPETYRSEYSRAVSVPVLIVVGEHDALFSSADVGFAATSDSVRAFEKGYYAPGADLEAHVIAGCGHSLTIHRTAADCYALTRDWLDRTFPRSV</sequence>
<dbReference type="PANTHER" id="PTHR43798:SF31">
    <property type="entry name" value="AB HYDROLASE SUPERFAMILY PROTEIN YCLE"/>
    <property type="match status" value="1"/>
</dbReference>
<proteinExistence type="predicted"/>
<dbReference type="RefSeq" id="WP_266598830.1">
    <property type="nucleotide sequence ID" value="NZ_JAPHNL010000100.1"/>
</dbReference>